<feature type="signal peptide" evidence="2">
    <location>
        <begin position="1"/>
        <end position="27"/>
    </location>
</feature>
<evidence type="ECO:0000256" key="2">
    <source>
        <dbReference type="SAM" id="SignalP"/>
    </source>
</evidence>
<feature type="chain" id="PRO_5047498246" evidence="2">
    <location>
        <begin position="28"/>
        <end position="80"/>
    </location>
</feature>
<keyword evidence="4" id="KW-1185">Reference proteome</keyword>
<dbReference type="RefSeq" id="WP_369208863.1">
    <property type="nucleotide sequence ID" value="NZ_JBFNXQ010000064.1"/>
</dbReference>
<evidence type="ECO:0000313" key="4">
    <source>
        <dbReference type="Proteomes" id="UP001560045"/>
    </source>
</evidence>
<reference evidence="3 4" key="1">
    <citation type="submission" date="2024-06" db="EMBL/GenBank/DDBJ databases">
        <title>Draft genome sequence of Geodermatophilus badlandi, a novel member of the Geodermatophilaceae isolated from badland sedimentary rocks in the Red desert, Wyoming, USA.</title>
        <authorList>
            <person name="Ben Tekaya S."/>
            <person name="Nouioui I."/>
            <person name="Flores G.M."/>
            <person name="Shaal M.N."/>
            <person name="Bredoire F."/>
            <person name="Basile F."/>
            <person name="Van Diepen L."/>
            <person name="Ward N.L."/>
        </authorList>
    </citation>
    <scope>NUCLEOTIDE SEQUENCE [LARGE SCALE GENOMIC DNA]</scope>
    <source>
        <strain evidence="3 4">WL48A</strain>
    </source>
</reference>
<proteinExistence type="predicted"/>
<sequence length="80" mass="8257">MQLRRPLAALMTALALLGGGATLTACGDPAGLDRNDGTNDESENTSGEDPSEESSDNLPDNSNPDPGAPEDQDDDTQDPD</sequence>
<protein>
    <submittedName>
        <fullName evidence="3">Uncharacterized protein</fullName>
    </submittedName>
</protein>
<gene>
    <name evidence="3" type="ORF">ABQ292_17890</name>
</gene>
<dbReference type="EMBL" id="JBFNXQ010000064">
    <property type="protein sequence ID" value="MEX5720236.1"/>
    <property type="molecule type" value="Genomic_DNA"/>
</dbReference>
<keyword evidence="2" id="KW-0732">Signal</keyword>
<evidence type="ECO:0000313" key="3">
    <source>
        <dbReference type="EMBL" id="MEX5720236.1"/>
    </source>
</evidence>
<dbReference type="Proteomes" id="UP001560045">
    <property type="component" value="Unassembled WGS sequence"/>
</dbReference>
<feature type="compositionally biased region" description="Acidic residues" evidence="1">
    <location>
        <begin position="68"/>
        <end position="80"/>
    </location>
</feature>
<dbReference type="PROSITE" id="PS51257">
    <property type="entry name" value="PROKAR_LIPOPROTEIN"/>
    <property type="match status" value="1"/>
</dbReference>
<feature type="region of interest" description="Disordered" evidence="1">
    <location>
        <begin position="27"/>
        <end position="80"/>
    </location>
</feature>
<comment type="caution">
    <text evidence="3">The sequence shown here is derived from an EMBL/GenBank/DDBJ whole genome shotgun (WGS) entry which is preliminary data.</text>
</comment>
<evidence type="ECO:0000256" key="1">
    <source>
        <dbReference type="SAM" id="MobiDB-lite"/>
    </source>
</evidence>
<name>A0ABV3XI20_9ACTN</name>
<organism evidence="3 4">
    <name type="scientific">Geodermatophilus maliterrae</name>
    <dbReference type="NCBI Taxonomy" id="3162531"/>
    <lineage>
        <taxon>Bacteria</taxon>
        <taxon>Bacillati</taxon>
        <taxon>Actinomycetota</taxon>
        <taxon>Actinomycetes</taxon>
        <taxon>Geodermatophilales</taxon>
        <taxon>Geodermatophilaceae</taxon>
        <taxon>Geodermatophilus</taxon>
    </lineage>
</organism>
<accession>A0ABV3XI20</accession>